<evidence type="ECO:0008006" key="3">
    <source>
        <dbReference type="Google" id="ProtNLM"/>
    </source>
</evidence>
<dbReference type="Gene3D" id="3.30.530.20">
    <property type="match status" value="1"/>
</dbReference>
<organism evidence="1 2">
    <name type="scientific">Macrococcus epidermidis</name>
    <dbReference type="NCBI Taxonomy" id="1902580"/>
    <lineage>
        <taxon>Bacteria</taxon>
        <taxon>Bacillati</taxon>
        <taxon>Bacillota</taxon>
        <taxon>Bacilli</taxon>
        <taxon>Bacillales</taxon>
        <taxon>Staphylococcaceae</taxon>
        <taxon>Macrococcus</taxon>
    </lineage>
</organism>
<evidence type="ECO:0000313" key="2">
    <source>
        <dbReference type="Proteomes" id="UP000249808"/>
    </source>
</evidence>
<sequence>MLTWKEEMILPVNIEKVWSLFDLENIQRIMPQVVEMKVLEKKPGVVGSTYEQSYKEGNKVMKYIVTDLDHEDTPTRKHNKSGFQLAKMFDIEADYVLEKISENETRFIYSGSNKGVNFAGKAMLKLMPKKQNQKVVDDFMQRVKVEAMKEKN</sequence>
<protein>
    <recommendedName>
        <fullName evidence="3">SRPBCC family protein</fullName>
    </recommendedName>
</protein>
<dbReference type="RefSeq" id="WP_111717329.1">
    <property type="nucleotide sequence ID" value="NZ_JBHSSR010000010.1"/>
</dbReference>
<proteinExistence type="predicted"/>
<dbReference type="Proteomes" id="UP000249808">
    <property type="component" value="Unassembled WGS sequence"/>
</dbReference>
<keyword evidence="2" id="KW-1185">Reference proteome</keyword>
<evidence type="ECO:0000313" key="1">
    <source>
        <dbReference type="EMBL" id="RAK43698.1"/>
    </source>
</evidence>
<dbReference type="AlphaFoldDB" id="A0A327ZRL5"/>
<reference evidence="1 2" key="1">
    <citation type="journal article" date="2018" name="Front. Microbiol.">
        <title>Description and Comparative Genomics of Macrococcus caseolyticus subsp. hominis subsp. nov., Macrococcus goetzii sp. nov., Macrococcus epidermidis sp. nov., and Macrococcus bohemicus sp. nov., Novel Macrococci From Human Clinical Material With Virulence Potential and Suspected Uptake of Foreign DNA by Natural Transformation.</title>
        <authorList>
            <person name="Maslanova I."/>
            <person name="Wertheimer Z."/>
            <person name="Sedlacek I."/>
            <person name="Svec P."/>
            <person name="Indrakova A."/>
            <person name="Kovarovic V."/>
            <person name="Schumann P."/>
            <person name="Sproer C."/>
            <person name="Kralova S."/>
            <person name="Sedo O."/>
            <person name="Kristofova L."/>
            <person name="Vrbovska V."/>
            <person name="Fuzik T."/>
            <person name="Petras P."/>
            <person name="Zdrahal Z."/>
            <person name="Ruzickova V."/>
            <person name="Doskar J."/>
            <person name="Pantucek R."/>
        </authorList>
    </citation>
    <scope>NUCLEOTIDE SEQUENCE [LARGE SCALE GENOMIC DNA]</scope>
    <source>
        <strain evidence="1 2">01/688</strain>
    </source>
</reference>
<name>A0A327ZRL5_9STAP</name>
<dbReference type="EMBL" id="PZJH01000010">
    <property type="protein sequence ID" value="RAK43698.1"/>
    <property type="molecule type" value="Genomic_DNA"/>
</dbReference>
<accession>A0A327ZRL5</accession>
<gene>
    <name evidence="1" type="ORF">BHU61_12405</name>
</gene>
<comment type="caution">
    <text evidence="1">The sequence shown here is derived from an EMBL/GenBank/DDBJ whole genome shotgun (WGS) entry which is preliminary data.</text>
</comment>
<dbReference type="InterPro" id="IPR023393">
    <property type="entry name" value="START-like_dom_sf"/>
</dbReference>
<dbReference type="SUPFAM" id="SSF55961">
    <property type="entry name" value="Bet v1-like"/>
    <property type="match status" value="1"/>
</dbReference>